<keyword evidence="3" id="KW-1185">Reference proteome</keyword>
<dbReference type="PROSITE" id="PS51257">
    <property type="entry name" value="PROKAR_LIPOPROTEIN"/>
    <property type="match status" value="1"/>
</dbReference>
<sequence length="180" mass="19006">MPRFQALATVIVVAIVLASCGPAMPTDTPHPTTTTETIDATTAEHGDTTAGQAALTAYRGMWKAFASAGTTADWTSPELARYAGGTALSTLTTGLRDDRQRGVVYRGEPTLHPEVVAAAPTSVIVEDCGDSTNWTSHDAATGDEVDREERGRRRIDAVVELQGDGQWRVTDFGVQAVGSC</sequence>
<organism evidence="2 3">
    <name type="scientific">Saccharothrix violaceirubra</name>
    <dbReference type="NCBI Taxonomy" id="413306"/>
    <lineage>
        <taxon>Bacteria</taxon>
        <taxon>Bacillati</taxon>
        <taxon>Actinomycetota</taxon>
        <taxon>Actinomycetes</taxon>
        <taxon>Pseudonocardiales</taxon>
        <taxon>Pseudonocardiaceae</taxon>
        <taxon>Saccharothrix</taxon>
    </lineage>
</organism>
<feature type="chain" id="PRO_5030854511" description="Mce-associated membrane protein" evidence="1">
    <location>
        <begin position="26"/>
        <end position="180"/>
    </location>
</feature>
<keyword evidence="1" id="KW-0732">Signal</keyword>
<gene>
    <name evidence="2" type="ORF">F4559_004219</name>
</gene>
<evidence type="ECO:0000313" key="2">
    <source>
        <dbReference type="EMBL" id="MBB4966860.1"/>
    </source>
</evidence>
<dbReference type="EMBL" id="JACHJS010000001">
    <property type="protein sequence ID" value="MBB4966860.1"/>
    <property type="molecule type" value="Genomic_DNA"/>
</dbReference>
<dbReference type="Proteomes" id="UP000542674">
    <property type="component" value="Unassembled WGS sequence"/>
</dbReference>
<evidence type="ECO:0000313" key="3">
    <source>
        <dbReference type="Proteomes" id="UP000542674"/>
    </source>
</evidence>
<reference evidence="2 3" key="1">
    <citation type="submission" date="2020-08" db="EMBL/GenBank/DDBJ databases">
        <title>Sequencing the genomes of 1000 actinobacteria strains.</title>
        <authorList>
            <person name="Klenk H.-P."/>
        </authorList>
    </citation>
    <scope>NUCLEOTIDE SEQUENCE [LARGE SCALE GENOMIC DNA]</scope>
    <source>
        <strain evidence="2 3">DSM 45084</strain>
    </source>
</reference>
<evidence type="ECO:0008006" key="4">
    <source>
        <dbReference type="Google" id="ProtNLM"/>
    </source>
</evidence>
<dbReference type="AlphaFoldDB" id="A0A7W7WWY9"/>
<proteinExistence type="predicted"/>
<evidence type="ECO:0000256" key="1">
    <source>
        <dbReference type="SAM" id="SignalP"/>
    </source>
</evidence>
<comment type="caution">
    <text evidence="2">The sequence shown here is derived from an EMBL/GenBank/DDBJ whole genome shotgun (WGS) entry which is preliminary data.</text>
</comment>
<accession>A0A7W7WWY9</accession>
<name>A0A7W7WWY9_9PSEU</name>
<dbReference type="RefSeq" id="WP_184671133.1">
    <property type="nucleotide sequence ID" value="NZ_BAABAI010000022.1"/>
</dbReference>
<feature type="signal peptide" evidence="1">
    <location>
        <begin position="1"/>
        <end position="25"/>
    </location>
</feature>
<protein>
    <recommendedName>
        <fullName evidence="4">Mce-associated membrane protein</fullName>
    </recommendedName>
</protein>